<feature type="region of interest" description="Disordered" evidence="5">
    <location>
        <begin position="1"/>
        <end position="22"/>
    </location>
</feature>
<feature type="compositionally biased region" description="Polar residues" evidence="5">
    <location>
        <begin position="897"/>
        <end position="911"/>
    </location>
</feature>
<dbReference type="FunFam" id="2.60.220.30:FF:000011">
    <property type="entry name" value="P53-induced death domain protein 1"/>
    <property type="match status" value="1"/>
</dbReference>
<dbReference type="PROSITE" id="PS51450">
    <property type="entry name" value="LRR"/>
    <property type="match status" value="4"/>
</dbReference>
<dbReference type="EMBL" id="DYDO01000010">
    <property type="protein sequence ID" value="DBA17315.1"/>
    <property type="molecule type" value="Genomic_DNA"/>
</dbReference>
<feature type="active site" evidence="3">
    <location>
        <position position="595"/>
    </location>
</feature>
<keyword evidence="2" id="KW-0677">Repeat</keyword>
<organism evidence="8 9">
    <name type="scientific">Pyxicephalus adspersus</name>
    <name type="common">African bullfrog</name>
    <dbReference type="NCBI Taxonomy" id="30357"/>
    <lineage>
        <taxon>Eukaryota</taxon>
        <taxon>Metazoa</taxon>
        <taxon>Chordata</taxon>
        <taxon>Craniata</taxon>
        <taxon>Vertebrata</taxon>
        <taxon>Euteleostomi</taxon>
        <taxon>Amphibia</taxon>
        <taxon>Batrachia</taxon>
        <taxon>Anura</taxon>
        <taxon>Neobatrachia</taxon>
        <taxon>Ranoidea</taxon>
        <taxon>Pyxicephalidae</taxon>
        <taxon>Pyxicephalinae</taxon>
        <taxon>Pyxicephalus</taxon>
    </lineage>
</organism>
<dbReference type="PANTHER" id="PTHR48051">
    <property type="match status" value="1"/>
</dbReference>
<dbReference type="SUPFAM" id="SSF47986">
    <property type="entry name" value="DEATH domain"/>
    <property type="match status" value="1"/>
</dbReference>
<feature type="domain" description="ZU5" evidence="7">
    <location>
        <begin position="462"/>
        <end position="603"/>
    </location>
</feature>
<dbReference type="InterPro" id="IPR003591">
    <property type="entry name" value="Leu-rich_rpt_typical-subtyp"/>
</dbReference>
<dbReference type="GO" id="GO:0006915">
    <property type="term" value="P:apoptotic process"/>
    <property type="evidence" value="ECO:0007669"/>
    <property type="project" value="InterPro"/>
</dbReference>
<dbReference type="PROSITE" id="PS51145">
    <property type="entry name" value="ZU5"/>
    <property type="match status" value="1"/>
</dbReference>
<dbReference type="Proteomes" id="UP001181693">
    <property type="component" value="Unassembled WGS sequence"/>
</dbReference>
<evidence type="ECO:0000256" key="1">
    <source>
        <dbReference type="ARBA" id="ARBA00022614"/>
    </source>
</evidence>
<name>A0AAV2ZXE2_PYXAD</name>
<dbReference type="SUPFAM" id="SSF52058">
    <property type="entry name" value="L domain-like"/>
    <property type="match status" value="1"/>
</dbReference>
<evidence type="ECO:0000259" key="6">
    <source>
        <dbReference type="PROSITE" id="PS50017"/>
    </source>
</evidence>
<accession>A0AAV2ZXE2</accession>
<feature type="site" description="Cleavage; by autolysis" evidence="4">
    <location>
        <begin position="594"/>
        <end position="595"/>
    </location>
</feature>
<feature type="active site" evidence="3">
    <location>
        <position position="593"/>
    </location>
</feature>
<dbReference type="InterPro" id="IPR011029">
    <property type="entry name" value="DEATH-like_dom_sf"/>
</dbReference>
<dbReference type="Gene3D" id="1.10.533.10">
    <property type="entry name" value="Death Domain, Fas"/>
    <property type="match status" value="1"/>
</dbReference>
<dbReference type="InterPro" id="IPR000906">
    <property type="entry name" value="ZU5_dom"/>
</dbReference>
<evidence type="ECO:0000313" key="8">
    <source>
        <dbReference type="EMBL" id="DBA17315.1"/>
    </source>
</evidence>
<evidence type="ECO:0000256" key="3">
    <source>
        <dbReference type="PIRSR" id="PIRSR619502-1"/>
    </source>
</evidence>
<dbReference type="Gene3D" id="2.60.220.30">
    <property type="match status" value="2"/>
</dbReference>
<evidence type="ECO:0000313" key="9">
    <source>
        <dbReference type="Proteomes" id="UP001181693"/>
    </source>
</evidence>
<feature type="active site" evidence="3">
    <location>
        <position position="453"/>
    </location>
</feature>
<dbReference type="Gene3D" id="3.80.10.10">
    <property type="entry name" value="Ribonuclease Inhibitor"/>
    <property type="match status" value="1"/>
</dbReference>
<protein>
    <recommendedName>
        <fullName evidence="10">P53-induced death domain protein 1</fullName>
    </recommendedName>
</protein>
<dbReference type="Pfam" id="PF10461">
    <property type="entry name" value="Peptidase_S68"/>
    <property type="match status" value="1"/>
</dbReference>
<dbReference type="Pfam" id="PF23598">
    <property type="entry name" value="LRR_14"/>
    <property type="match status" value="1"/>
</dbReference>
<dbReference type="FunFam" id="1.10.533.10:FF:000088">
    <property type="entry name" value="P53-induced death domain protein 1"/>
    <property type="match status" value="1"/>
</dbReference>
<feature type="site" description="Cleavage; by autolysis" evidence="4">
    <location>
        <begin position="452"/>
        <end position="453"/>
    </location>
</feature>
<evidence type="ECO:0000256" key="4">
    <source>
        <dbReference type="PIRSR" id="PIRSR619502-2"/>
    </source>
</evidence>
<dbReference type="InterPro" id="IPR000488">
    <property type="entry name" value="Death_dom"/>
</dbReference>
<sequence length="911" mass="102929">MEHLLDPQREGNGTEEPASPTPYIAGNRLLSSFLDGCEKLLQVTDGQKSALHEVEFLALNSHDEMITSAVTVLPMFKRLKSLTLKGGYLLDENFWCQKGLLSTLPPDLSQLSLLQHLDLSFNSFTELPPCITALSSLSTLHLGYNQLKTLPDDICELKRLTSLMIMSNRLTHLPLSIGQLNNLEKLDLTNNKLVSLPEEIGNLEQCIILDLSGNNIKSLPETLCNLVSLEQLHLSDNELVSVPAGLASLPHLTDLHLQNNKLRSVPIEITLCSFVRLQGNPIGEPEPSSPAEDENNSTELKKIFVKSNEKSFLVTPEGCWVFLPGGSQLCFPCGAVSYPTKVGFQIFQPDSQHVRLGHHDVLLSSTLELQPHGIQFHQVSHLCFLVYSFIWYFIAQQDVEITIPFTYLKHKRKREVVIRTFNDLSGTWTDLSTTTKDKSVREMVAICRTPHFSWFLVISRLVEDRCEVPKEGQLLFSTVDQNVKIEFPAGATQMTRMIRMQVLPVSRKLLQEITGDSSSSTSPLLCLSQSSTDNFLHPVKIQLPLPPGVTGDTLDRSCLFLLHGDPQAQTWTDITSQVVLQITHIYAHFQVDHFSWYWLWYTTKSYVGELAKTVYKRLRMYQVNFVALQRKRDPEQVLLQCVPKHKVDSTVKKLRDRYKGPEPSDLVELVEGEQFFATFEQGLKLHSERPDCMDGKISFVFYAKMKNMKEVYVTSSTDSKEEDVKGQVSFYRGSVPGVVPEEATKHRKGANSEWMATLPIRLPKIKSLNQENERQRINYSLRPLNLGNAEAGYLTETNLLSIATQIGSEWMNIGINLGLPHVELQRIKQNSNDFDQLVLDMLFTWAQRNSTEPDCIEKLVQAMRDSKRNDIADEIEDVIALGKEKYRQSIQRVGLDQGNSSEDSAIAMSQS</sequence>
<dbReference type="GO" id="GO:0006974">
    <property type="term" value="P:DNA damage response"/>
    <property type="evidence" value="ECO:0007669"/>
    <property type="project" value="InterPro"/>
</dbReference>
<dbReference type="AlphaFoldDB" id="A0AAV2ZXE2"/>
<keyword evidence="9" id="KW-1185">Reference proteome</keyword>
<dbReference type="SMART" id="SM00364">
    <property type="entry name" value="LRR_BAC"/>
    <property type="match status" value="7"/>
</dbReference>
<feature type="domain" description="Death" evidence="6">
    <location>
        <begin position="795"/>
        <end position="879"/>
    </location>
</feature>
<proteinExistence type="predicted"/>
<feature type="region of interest" description="Disordered" evidence="5">
    <location>
        <begin position="892"/>
        <end position="911"/>
    </location>
</feature>
<dbReference type="InterPro" id="IPR050216">
    <property type="entry name" value="LRR_domain-containing"/>
</dbReference>
<comment type="caution">
    <text evidence="8">The sequence shown here is derived from an EMBL/GenBank/DDBJ whole genome shotgun (WGS) entry which is preliminary data.</text>
</comment>
<dbReference type="InterPro" id="IPR001611">
    <property type="entry name" value="Leu-rich_rpt"/>
</dbReference>
<dbReference type="GO" id="GO:0007165">
    <property type="term" value="P:signal transduction"/>
    <property type="evidence" value="ECO:0007669"/>
    <property type="project" value="InterPro"/>
</dbReference>
<dbReference type="PANTHER" id="PTHR48051:SF39">
    <property type="entry name" value="P53-INDUCED DEATH DOMAIN PROTEIN 1"/>
    <property type="match status" value="1"/>
</dbReference>
<dbReference type="Pfam" id="PF13855">
    <property type="entry name" value="LRR_8"/>
    <property type="match status" value="1"/>
</dbReference>
<dbReference type="Pfam" id="PF00531">
    <property type="entry name" value="Death"/>
    <property type="match status" value="1"/>
</dbReference>
<dbReference type="InterPro" id="IPR019502">
    <property type="entry name" value="Peptidase_S68_pidd"/>
</dbReference>
<gene>
    <name evidence="8" type="ORF">GDO54_002782</name>
</gene>
<evidence type="ECO:0008006" key="10">
    <source>
        <dbReference type="Google" id="ProtNLM"/>
    </source>
</evidence>
<dbReference type="InterPro" id="IPR032675">
    <property type="entry name" value="LRR_dom_sf"/>
</dbReference>
<reference evidence="8" key="1">
    <citation type="thesis" date="2020" institute="ProQuest LLC" country="789 East Eisenhower Parkway, Ann Arbor, MI, USA">
        <title>Comparative Genomics and Chromosome Evolution.</title>
        <authorList>
            <person name="Mudd A.B."/>
        </authorList>
    </citation>
    <scope>NUCLEOTIDE SEQUENCE</scope>
    <source>
        <strain evidence="8">1538</strain>
        <tissue evidence="8">Blood</tissue>
    </source>
</reference>
<feature type="active site" evidence="3">
    <location>
        <position position="451"/>
    </location>
</feature>
<evidence type="ECO:0000256" key="2">
    <source>
        <dbReference type="ARBA" id="ARBA00022737"/>
    </source>
</evidence>
<dbReference type="PROSITE" id="PS50017">
    <property type="entry name" value="DEATH_DOMAIN"/>
    <property type="match status" value="1"/>
</dbReference>
<dbReference type="SMART" id="SM00369">
    <property type="entry name" value="LRR_TYP"/>
    <property type="match status" value="6"/>
</dbReference>
<keyword evidence="1" id="KW-0433">Leucine-rich repeat</keyword>
<evidence type="ECO:0000259" key="7">
    <source>
        <dbReference type="PROSITE" id="PS51145"/>
    </source>
</evidence>
<dbReference type="Pfam" id="PF00791">
    <property type="entry name" value="ZU5"/>
    <property type="match status" value="1"/>
</dbReference>
<dbReference type="GO" id="GO:0005737">
    <property type="term" value="C:cytoplasm"/>
    <property type="evidence" value="ECO:0007669"/>
    <property type="project" value="TreeGrafter"/>
</dbReference>
<evidence type="ECO:0000256" key="5">
    <source>
        <dbReference type="SAM" id="MobiDB-lite"/>
    </source>
</evidence>
<dbReference type="InterPro" id="IPR055414">
    <property type="entry name" value="LRR_R13L4/SHOC2-like"/>
</dbReference>